<gene>
    <name evidence="5" type="ORF">ILUMI_11722</name>
</gene>
<keyword evidence="4" id="KW-1133">Transmembrane helix</keyword>
<protein>
    <recommendedName>
        <fullName evidence="7">UDP-glucuronosyltransferase</fullName>
    </recommendedName>
</protein>
<accession>A0A8K0CZZ5</accession>
<proteinExistence type="inferred from homology"/>
<dbReference type="PANTHER" id="PTHR48043">
    <property type="entry name" value="EG:EG0003.4 PROTEIN-RELATED"/>
    <property type="match status" value="1"/>
</dbReference>
<keyword evidence="4" id="KW-0472">Membrane</keyword>
<evidence type="ECO:0000313" key="6">
    <source>
        <dbReference type="Proteomes" id="UP000801492"/>
    </source>
</evidence>
<dbReference type="Proteomes" id="UP000801492">
    <property type="component" value="Unassembled WGS sequence"/>
</dbReference>
<dbReference type="OrthoDB" id="5835829at2759"/>
<keyword evidence="6" id="KW-1185">Reference proteome</keyword>
<keyword evidence="2" id="KW-0328">Glycosyltransferase</keyword>
<keyword evidence="4" id="KW-0812">Transmembrane</keyword>
<dbReference type="InterPro" id="IPR050271">
    <property type="entry name" value="UDP-glycosyltransferase"/>
</dbReference>
<dbReference type="AlphaFoldDB" id="A0A8K0CZZ5"/>
<dbReference type="InterPro" id="IPR002213">
    <property type="entry name" value="UDP_glucos_trans"/>
</dbReference>
<name>A0A8K0CZZ5_IGNLU</name>
<feature type="non-terminal residue" evidence="5">
    <location>
        <position position="167"/>
    </location>
</feature>
<feature type="transmembrane region" description="Helical" evidence="4">
    <location>
        <begin position="121"/>
        <end position="145"/>
    </location>
</feature>
<comment type="caution">
    <text evidence="5">The sequence shown here is derived from an EMBL/GenBank/DDBJ whole genome shotgun (WGS) entry which is preliminary data.</text>
</comment>
<evidence type="ECO:0000256" key="4">
    <source>
        <dbReference type="SAM" id="Phobius"/>
    </source>
</evidence>
<dbReference type="Gene3D" id="3.40.50.2000">
    <property type="entry name" value="Glycogen Phosphorylase B"/>
    <property type="match status" value="1"/>
</dbReference>
<organism evidence="5 6">
    <name type="scientific">Ignelater luminosus</name>
    <name type="common">Cucubano</name>
    <name type="synonym">Pyrophorus luminosus</name>
    <dbReference type="NCBI Taxonomy" id="2038154"/>
    <lineage>
        <taxon>Eukaryota</taxon>
        <taxon>Metazoa</taxon>
        <taxon>Ecdysozoa</taxon>
        <taxon>Arthropoda</taxon>
        <taxon>Hexapoda</taxon>
        <taxon>Insecta</taxon>
        <taxon>Pterygota</taxon>
        <taxon>Neoptera</taxon>
        <taxon>Endopterygota</taxon>
        <taxon>Coleoptera</taxon>
        <taxon>Polyphaga</taxon>
        <taxon>Elateriformia</taxon>
        <taxon>Elateroidea</taxon>
        <taxon>Elateridae</taxon>
        <taxon>Agrypninae</taxon>
        <taxon>Pyrophorini</taxon>
        <taxon>Ignelater</taxon>
    </lineage>
</organism>
<comment type="similarity">
    <text evidence="1">Belongs to the UDP-glycosyltransferase family.</text>
</comment>
<reference evidence="5" key="1">
    <citation type="submission" date="2019-08" db="EMBL/GenBank/DDBJ databases">
        <title>The genome of the North American firefly Photinus pyralis.</title>
        <authorList>
            <consortium name="Photinus pyralis genome working group"/>
            <person name="Fallon T.R."/>
            <person name="Sander Lower S.E."/>
            <person name="Weng J.-K."/>
        </authorList>
    </citation>
    <scope>NUCLEOTIDE SEQUENCE</scope>
    <source>
        <strain evidence="5">TRF0915ILg1</strain>
        <tissue evidence="5">Whole body</tissue>
    </source>
</reference>
<dbReference type="EMBL" id="VTPC01006965">
    <property type="protein sequence ID" value="KAF2894452.1"/>
    <property type="molecule type" value="Genomic_DNA"/>
</dbReference>
<evidence type="ECO:0000313" key="5">
    <source>
        <dbReference type="EMBL" id="KAF2894452.1"/>
    </source>
</evidence>
<evidence type="ECO:0000256" key="3">
    <source>
        <dbReference type="ARBA" id="ARBA00022679"/>
    </source>
</evidence>
<sequence>HPNIKLFINHGGLLSTFETLYHGVPIVGIPIFGDQEMNVANAEIAGYGIGLPFRDLTEDKFGAIIQEALNNPKYAQNAKIRSKVLHDQPMKPLDRAMFWIEYVLRHQGAPHLRSAALNLAWYQYLLLDVIALVGFATLFVIYIVYKLFRLTCCRKAPKNVSQQKKKN</sequence>
<dbReference type="SUPFAM" id="SSF53756">
    <property type="entry name" value="UDP-Glycosyltransferase/glycogen phosphorylase"/>
    <property type="match status" value="1"/>
</dbReference>
<evidence type="ECO:0000256" key="1">
    <source>
        <dbReference type="ARBA" id="ARBA00009995"/>
    </source>
</evidence>
<dbReference type="PANTHER" id="PTHR48043:SF159">
    <property type="entry name" value="EG:EG0003.4 PROTEIN-RELATED"/>
    <property type="match status" value="1"/>
</dbReference>
<dbReference type="Pfam" id="PF00201">
    <property type="entry name" value="UDPGT"/>
    <property type="match status" value="1"/>
</dbReference>
<dbReference type="GO" id="GO:0008194">
    <property type="term" value="F:UDP-glycosyltransferase activity"/>
    <property type="evidence" value="ECO:0007669"/>
    <property type="project" value="InterPro"/>
</dbReference>
<evidence type="ECO:0000256" key="2">
    <source>
        <dbReference type="ARBA" id="ARBA00022676"/>
    </source>
</evidence>
<evidence type="ECO:0008006" key="7">
    <source>
        <dbReference type="Google" id="ProtNLM"/>
    </source>
</evidence>
<keyword evidence="3" id="KW-0808">Transferase</keyword>